<evidence type="ECO:0000313" key="5">
    <source>
        <dbReference type="EMBL" id="KAK3281686.1"/>
    </source>
</evidence>
<name>A0AAE0LDR3_9CHLO</name>
<evidence type="ECO:0000256" key="3">
    <source>
        <dbReference type="SAM" id="MobiDB-lite"/>
    </source>
</evidence>
<feature type="compositionally biased region" description="Gly residues" evidence="3">
    <location>
        <begin position="67"/>
        <end position="78"/>
    </location>
</feature>
<dbReference type="GO" id="GO:0005634">
    <property type="term" value="C:nucleus"/>
    <property type="evidence" value="ECO:0007669"/>
    <property type="project" value="TreeGrafter"/>
</dbReference>
<dbReference type="PROSITE" id="PS50234">
    <property type="entry name" value="VWFA"/>
    <property type="match status" value="1"/>
</dbReference>
<dbReference type="PANTHER" id="PTHR48103">
    <property type="entry name" value="MIDASIN-RELATED"/>
    <property type="match status" value="1"/>
</dbReference>
<dbReference type="PANTHER" id="PTHR48103:SF2">
    <property type="entry name" value="MIDASIN"/>
    <property type="match status" value="1"/>
</dbReference>
<organism evidence="5 6">
    <name type="scientific">Cymbomonas tetramitiformis</name>
    <dbReference type="NCBI Taxonomy" id="36881"/>
    <lineage>
        <taxon>Eukaryota</taxon>
        <taxon>Viridiplantae</taxon>
        <taxon>Chlorophyta</taxon>
        <taxon>Pyramimonadophyceae</taxon>
        <taxon>Pyramimonadales</taxon>
        <taxon>Pyramimonadaceae</taxon>
        <taxon>Cymbomonas</taxon>
    </lineage>
</organism>
<feature type="compositionally biased region" description="Acidic residues" evidence="3">
    <location>
        <begin position="373"/>
        <end position="385"/>
    </location>
</feature>
<dbReference type="SUPFAM" id="SSF53300">
    <property type="entry name" value="vWA-like"/>
    <property type="match status" value="1"/>
</dbReference>
<dbReference type="GO" id="GO:0000027">
    <property type="term" value="P:ribosomal large subunit assembly"/>
    <property type="evidence" value="ECO:0007669"/>
    <property type="project" value="TreeGrafter"/>
</dbReference>
<dbReference type="GO" id="GO:0005524">
    <property type="term" value="F:ATP binding"/>
    <property type="evidence" value="ECO:0007669"/>
    <property type="project" value="UniProtKB-KW"/>
</dbReference>
<evidence type="ECO:0000256" key="2">
    <source>
        <dbReference type="ARBA" id="ARBA00022840"/>
    </source>
</evidence>
<gene>
    <name evidence="5" type="ORF">CYMTET_10540</name>
</gene>
<evidence type="ECO:0000256" key="1">
    <source>
        <dbReference type="ARBA" id="ARBA00022741"/>
    </source>
</evidence>
<reference evidence="5 6" key="1">
    <citation type="journal article" date="2015" name="Genome Biol. Evol.">
        <title>Comparative Genomics of a Bacterivorous Green Alga Reveals Evolutionary Causalities and Consequences of Phago-Mixotrophic Mode of Nutrition.</title>
        <authorList>
            <person name="Burns J.A."/>
            <person name="Paasch A."/>
            <person name="Narechania A."/>
            <person name="Kim E."/>
        </authorList>
    </citation>
    <scope>NUCLEOTIDE SEQUENCE [LARGE SCALE GENOMIC DNA]</scope>
    <source>
        <strain evidence="5 6">PLY_AMNH</strain>
    </source>
</reference>
<accession>A0AAE0LDR3</accession>
<dbReference type="GO" id="GO:0030687">
    <property type="term" value="C:preribosome, large subunit precursor"/>
    <property type="evidence" value="ECO:0007669"/>
    <property type="project" value="TreeGrafter"/>
</dbReference>
<comment type="caution">
    <text evidence="5">The sequence shown here is derived from an EMBL/GenBank/DDBJ whole genome shotgun (WGS) entry which is preliminary data.</text>
</comment>
<dbReference type="EMBL" id="LGRX02003746">
    <property type="protein sequence ID" value="KAK3281686.1"/>
    <property type="molecule type" value="Genomic_DNA"/>
</dbReference>
<feature type="domain" description="VWFA" evidence="4">
    <location>
        <begin position="537"/>
        <end position="736"/>
    </location>
</feature>
<feature type="non-terminal residue" evidence="5">
    <location>
        <position position="1"/>
    </location>
</feature>
<dbReference type="InterPro" id="IPR002035">
    <property type="entry name" value="VWF_A"/>
</dbReference>
<keyword evidence="2" id="KW-0067">ATP-binding</keyword>
<sequence>GDEEDNAEGGADGGIPVEDPEEDPAGEEAAEEANPRPLAARSHSREDLKTGGADAPDEKVAEAEAGPEGGLGGSGGGGGEDEAGAGQEEEEGEEEQAGDKKKQGEEAVEQENGAGGGGDQAQPEPADAASSGDQAKEQPQQGAQEEAGQAPAARSGDGGSEEKDAMGSLEASGGRARGGGEAASKPEKKEAKAPPEANPLRDLGDALRQWRERLEMAGDSAADPEQQEAGLQGEETEFEFAKNQEEQGGREGVNEGEEDAAMQTLGSATEEQAAAAALQQKLDRESAMDHTVEEEKSMADGALLPPEGEEAVDTQCEEGDGAAQDEAVSGEAEGPRKAAGAHAASRKKGSNEEEEDPGAAPEGAGGAGQIGGAEEEEEGEALQDGGEEHDNCDTSYISLKPKEIWEEDGVEHDGVEKQLEAALSDTDVQAKREELERMLEPGGHQVGEVGSASEQAAAAVRAQGVWQRCEQLTNQLSVELAEQLRLVLEPTLASRLQGDYRTGKRLNMRKIIPYIASEFRKDKIWLRRTKPSKRKYQVVLAIDDSKSMAERRCGHAALEAMTLLCRAMARLDVGEVGIVSFGETGNVRTIHDLQQPFSDVLGPGLVGHFRFQQENTLADHPVSELLECLQGLLEGARARTDTAHTQLQQLVLVLADGHFHEKERLKKRVRDLAETPGVLVVFIALDSKEQSLLELKSVAFANGKPTLSRYMDSFPFPYYILLQDIAALPSTVADLLRQWFELTAQ</sequence>
<evidence type="ECO:0000259" key="4">
    <source>
        <dbReference type="PROSITE" id="PS50234"/>
    </source>
</evidence>
<keyword evidence="1" id="KW-0547">Nucleotide-binding</keyword>
<feature type="compositionally biased region" description="Acidic residues" evidence="3">
    <location>
        <begin position="18"/>
        <end position="31"/>
    </location>
</feature>
<keyword evidence="6" id="KW-1185">Reference proteome</keyword>
<dbReference type="InterPro" id="IPR036465">
    <property type="entry name" value="vWFA_dom_sf"/>
</dbReference>
<feature type="compositionally biased region" description="Basic and acidic residues" evidence="3">
    <location>
        <begin position="184"/>
        <end position="193"/>
    </location>
</feature>
<dbReference type="Proteomes" id="UP001190700">
    <property type="component" value="Unassembled WGS sequence"/>
</dbReference>
<dbReference type="GO" id="GO:0000055">
    <property type="term" value="P:ribosomal large subunit export from nucleus"/>
    <property type="evidence" value="ECO:0007669"/>
    <property type="project" value="TreeGrafter"/>
</dbReference>
<feature type="compositionally biased region" description="Acidic residues" evidence="3">
    <location>
        <begin position="79"/>
        <end position="96"/>
    </location>
</feature>
<evidence type="ECO:0000313" key="6">
    <source>
        <dbReference type="Proteomes" id="UP001190700"/>
    </source>
</evidence>
<feature type="compositionally biased region" description="Basic and acidic residues" evidence="3">
    <location>
        <begin position="281"/>
        <end position="298"/>
    </location>
</feature>
<feature type="compositionally biased region" description="Basic and acidic residues" evidence="3">
    <location>
        <begin position="239"/>
        <end position="253"/>
    </location>
</feature>
<feature type="compositionally biased region" description="Low complexity" evidence="3">
    <location>
        <begin position="137"/>
        <end position="153"/>
    </location>
</feature>
<dbReference type="AlphaFoldDB" id="A0AAE0LDR3"/>
<proteinExistence type="predicted"/>
<feature type="compositionally biased region" description="Acidic residues" evidence="3">
    <location>
        <begin position="307"/>
        <end position="320"/>
    </location>
</feature>
<feature type="compositionally biased region" description="Basic and acidic residues" evidence="3">
    <location>
        <begin position="202"/>
        <end position="216"/>
    </location>
</feature>
<protein>
    <recommendedName>
        <fullName evidence="4">VWFA domain-containing protein</fullName>
    </recommendedName>
</protein>
<feature type="region of interest" description="Disordered" evidence="3">
    <location>
        <begin position="1"/>
        <end position="394"/>
    </location>
</feature>